<keyword evidence="3" id="KW-1185">Reference proteome</keyword>
<dbReference type="Gene3D" id="3.10.450.50">
    <property type="match status" value="1"/>
</dbReference>
<dbReference type="GeneID" id="18926033"/>
<gene>
    <name evidence="2" type="ORF">MELLADRAFT_117504</name>
</gene>
<dbReference type="OrthoDB" id="10416518at2759"/>
<dbReference type="AlphaFoldDB" id="F4RY25"/>
<dbReference type="HOGENOM" id="CLU_1168283_0_0_1"/>
<dbReference type="InParanoid" id="F4RY25"/>
<evidence type="ECO:0000313" key="3">
    <source>
        <dbReference type="Proteomes" id="UP000001072"/>
    </source>
</evidence>
<proteinExistence type="predicted"/>
<evidence type="ECO:0000313" key="2">
    <source>
        <dbReference type="EMBL" id="EGG02608.1"/>
    </source>
</evidence>
<dbReference type="VEuPathDB" id="FungiDB:MELLADRAFT_117504"/>
<feature type="compositionally biased region" description="Low complexity" evidence="1">
    <location>
        <begin position="167"/>
        <end position="206"/>
    </location>
</feature>
<accession>F4RY25</accession>
<reference evidence="3" key="1">
    <citation type="journal article" date="2011" name="Proc. Natl. Acad. Sci. U.S.A.">
        <title>Obligate biotrophy features unraveled by the genomic analysis of rust fungi.</title>
        <authorList>
            <person name="Duplessis S."/>
            <person name="Cuomo C.A."/>
            <person name="Lin Y.-C."/>
            <person name="Aerts A."/>
            <person name="Tisserant E."/>
            <person name="Veneault-Fourrey C."/>
            <person name="Joly D.L."/>
            <person name="Hacquard S."/>
            <person name="Amselem J."/>
            <person name="Cantarel B.L."/>
            <person name="Chiu R."/>
            <person name="Coutinho P.M."/>
            <person name="Feau N."/>
            <person name="Field M."/>
            <person name="Frey P."/>
            <person name="Gelhaye E."/>
            <person name="Goldberg J."/>
            <person name="Grabherr M.G."/>
            <person name="Kodira C.D."/>
            <person name="Kohler A."/>
            <person name="Kuees U."/>
            <person name="Lindquist E.A."/>
            <person name="Lucas S.M."/>
            <person name="Mago R."/>
            <person name="Mauceli E."/>
            <person name="Morin E."/>
            <person name="Murat C."/>
            <person name="Pangilinan J.L."/>
            <person name="Park R."/>
            <person name="Pearson M."/>
            <person name="Quesneville H."/>
            <person name="Rouhier N."/>
            <person name="Sakthikumar S."/>
            <person name="Salamov A.A."/>
            <person name="Schmutz J."/>
            <person name="Selles B."/>
            <person name="Shapiro H."/>
            <person name="Tanguay P."/>
            <person name="Tuskan G.A."/>
            <person name="Henrissat B."/>
            <person name="Van de Peer Y."/>
            <person name="Rouze P."/>
            <person name="Ellis J.G."/>
            <person name="Dodds P.N."/>
            <person name="Schein J.E."/>
            <person name="Zhong S."/>
            <person name="Hamelin R.C."/>
            <person name="Grigoriev I.V."/>
            <person name="Szabo L.J."/>
            <person name="Martin F."/>
        </authorList>
    </citation>
    <scope>NUCLEOTIDE SEQUENCE [LARGE SCALE GENOMIC DNA]</scope>
    <source>
        <strain evidence="3">98AG31 / pathotype 3-4-7</strain>
    </source>
</reference>
<evidence type="ECO:0000256" key="1">
    <source>
        <dbReference type="SAM" id="MobiDB-lite"/>
    </source>
</evidence>
<feature type="non-terminal residue" evidence="2">
    <location>
        <position position="238"/>
    </location>
</feature>
<dbReference type="RefSeq" id="XP_007414010.1">
    <property type="nucleotide sequence ID" value="XM_007413948.1"/>
</dbReference>
<dbReference type="EMBL" id="GL883129">
    <property type="protein sequence ID" value="EGG02608.1"/>
    <property type="molecule type" value="Genomic_DNA"/>
</dbReference>
<feature type="compositionally biased region" description="Low complexity" evidence="1">
    <location>
        <begin position="218"/>
        <end position="238"/>
    </location>
</feature>
<protein>
    <submittedName>
        <fullName evidence="2">Uncharacterized protein</fullName>
    </submittedName>
</protein>
<dbReference type="Proteomes" id="UP000001072">
    <property type="component" value="Unassembled WGS sequence"/>
</dbReference>
<sequence length="238" mass="24180">MRLGLTISRLAAAVVCNFAIRSSAEPSFDSKFSASDLSALQQLLQQYADKLAAADFQGAWSLLAPNAKVTFTNKLLGGTPETASTQAEFVAIYKKASFEGKLTQSLSKATLLSTSPFSVQLDGTVSTDKGPLPNTPATFLTKWVFNGDHPGPGKIVSVDDQIVSLASSTPSSNAQTSSPSSSPSTSQVPNQSPVKAAPAPSAATSAQSGGKIAPVQNPSPVKAAPVPSAATSAPSGGS</sequence>
<feature type="region of interest" description="Disordered" evidence="1">
    <location>
        <begin position="167"/>
        <end position="238"/>
    </location>
</feature>
<name>F4RY25_MELLP</name>
<organism evidence="3">
    <name type="scientific">Melampsora larici-populina (strain 98AG31 / pathotype 3-4-7)</name>
    <name type="common">Poplar leaf rust fungus</name>
    <dbReference type="NCBI Taxonomy" id="747676"/>
    <lineage>
        <taxon>Eukaryota</taxon>
        <taxon>Fungi</taxon>
        <taxon>Dikarya</taxon>
        <taxon>Basidiomycota</taxon>
        <taxon>Pucciniomycotina</taxon>
        <taxon>Pucciniomycetes</taxon>
        <taxon>Pucciniales</taxon>
        <taxon>Melampsoraceae</taxon>
        <taxon>Melampsora</taxon>
    </lineage>
</organism>
<dbReference type="KEGG" id="mlr:MELLADRAFT_117504"/>